<comment type="caution">
    <text evidence="1">The sequence shown here is derived from an EMBL/GenBank/DDBJ whole genome shotgun (WGS) entry which is preliminary data.</text>
</comment>
<accession>A0A8H4VIF5</accession>
<evidence type="ECO:0000313" key="1">
    <source>
        <dbReference type="EMBL" id="KAF4610723.1"/>
    </source>
</evidence>
<evidence type="ECO:0008006" key="3">
    <source>
        <dbReference type="Google" id="ProtNLM"/>
    </source>
</evidence>
<dbReference type="Gene3D" id="3.80.10.10">
    <property type="entry name" value="Ribonuclease Inhibitor"/>
    <property type="match status" value="1"/>
</dbReference>
<gene>
    <name evidence="1" type="ORF">D9613_007120</name>
</gene>
<reference evidence="1 2" key="1">
    <citation type="submission" date="2019-12" db="EMBL/GenBank/DDBJ databases">
        <authorList>
            <person name="Floudas D."/>
            <person name="Bentzer J."/>
            <person name="Ahren D."/>
            <person name="Johansson T."/>
            <person name="Persson P."/>
            <person name="Tunlid A."/>
        </authorList>
    </citation>
    <scope>NUCLEOTIDE SEQUENCE [LARGE SCALE GENOMIC DNA]</scope>
    <source>
        <strain evidence="1 2">CBS 102.39</strain>
    </source>
</reference>
<name>A0A8H4VIF5_9AGAR</name>
<dbReference type="Proteomes" id="UP000521872">
    <property type="component" value="Unassembled WGS sequence"/>
</dbReference>
<dbReference type="InterPro" id="IPR032675">
    <property type="entry name" value="LRR_dom_sf"/>
</dbReference>
<keyword evidence="2" id="KW-1185">Reference proteome</keyword>
<dbReference type="SUPFAM" id="SSF52047">
    <property type="entry name" value="RNI-like"/>
    <property type="match status" value="1"/>
</dbReference>
<dbReference type="AlphaFoldDB" id="A0A8H4VIF5"/>
<organism evidence="1 2">
    <name type="scientific">Agrocybe pediades</name>
    <dbReference type="NCBI Taxonomy" id="84607"/>
    <lineage>
        <taxon>Eukaryota</taxon>
        <taxon>Fungi</taxon>
        <taxon>Dikarya</taxon>
        <taxon>Basidiomycota</taxon>
        <taxon>Agaricomycotina</taxon>
        <taxon>Agaricomycetes</taxon>
        <taxon>Agaricomycetidae</taxon>
        <taxon>Agaricales</taxon>
        <taxon>Agaricineae</taxon>
        <taxon>Strophariaceae</taxon>
        <taxon>Agrocybe</taxon>
    </lineage>
</organism>
<protein>
    <recommendedName>
        <fullName evidence="3">F-box domain-containing protein</fullName>
    </recommendedName>
</protein>
<dbReference type="EMBL" id="JAACJL010000058">
    <property type="protein sequence ID" value="KAF4610723.1"/>
    <property type="molecule type" value="Genomic_DNA"/>
</dbReference>
<proteinExistence type="predicted"/>
<sequence>MDSVKDVPTAQSQVLSNPDLLQHIFERLCTRPDVKSSYGRITAPESRHILQASLVCRSFVEPAMDVLWAYMNSWTVFLKLIPTVSLQREGSHFSTTEVMTKSNLERLLFYGKRVRYLVVMEFSETVSTHIYFFLSQFCRDSHLFPGLKTLYIPTVSRLSVDNHNSLYMLPSPNMNSLHLGEVTEEGEIAAASVLSHVLLIAPFLRELYLDGKFTRLTLSLLGGLSNLQTLDLRLDESILDSDLLMKVSQLPRLETFIIALGKNSRVPSAPASPTTLDSVRNFSICGSADNLCRLLQSLRFVHLDGLRLQFNAESAVPYIQSCLSRCSELGVLSAITEFVVAHVADPEIALMELESAVPLHSFKSIQYLDIPVMSLTKDDIRSRFKQCQGLIELDLRSYQLPTDQQGLVLNDLEDFAQNFKNLNRLAVSLADIFNDNTGGIQALEKSLANPLAWDGHDLEELIILPISTITQHLPNTTAKYTYKEAIIVSQYIDMLFPRLKKLEFPEPTNPWVEQVKALLEAYQGVRNREAAKAL</sequence>
<evidence type="ECO:0000313" key="2">
    <source>
        <dbReference type="Proteomes" id="UP000521872"/>
    </source>
</evidence>